<dbReference type="Proteomes" id="UP000639772">
    <property type="component" value="Chromosome 7"/>
</dbReference>
<dbReference type="InterPro" id="IPR043325">
    <property type="entry name" value="LTSS"/>
</dbReference>
<dbReference type="Pfam" id="PF14368">
    <property type="entry name" value="LTP_2"/>
    <property type="match status" value="1"/>
</dbReference>
<evidence type="ECO:0000259" key="7">
    <source>
        <dbReference type="SMART" id="SM00499"/>
    </source>
</evidence>
<keyword evidence="6" id="KW-0472">Membrane</keyword>
<feature type="region of interest" description="Disordered" evidence="5">
    <location>
        <begin position="165"/>
        <end position="223"/>
    </location>
</feature>
<dbReference type="Gene3D" id="1.10.110.10">
    <property type="entry name" value="Plant lipid-transfer and hydrophobic proteins"/>
    <property type="match status" value="1"/>
</dbReference>
<dbReference type="InterPro" id="IPR036312">
    <property type="entry name" value="Bifun_inhib/LTP/seed_sf"/>
</dbReference>
<evidence type="ECO:0000256" key="2">
    <source>
        <dbReference type="ARBA" id="ARBA00022729"/>
    </source>
</evidence>
<accession>A0A835QMS4</accession>
<feature type="compositionally biased region" description="Polar residues" evidence="5">
    <location>
        <begin position="212"/>
        <end position="223"/>
    </location>
</feature>
<keyword evidence="6" id="KW-1133">Transmembrane helix</keyword>
<organism evidence="8 9">
    <name type="scientific">Vanilla planifolia</name>
    <name type="common">Vanilla</name>
    <dbReference type="NCBI Taxonomy" id="51239"/>
    <lineage>
        <taxon>Eukaryota</taxon>
        <taxon>Viridiplantae</taxon>
        <taxon>Streptophyta</taxon>
        <taxon>Embryophyta</taxon>
        <taxon>Tracheophyta</taxon>
        <taxon>Spermatophyta</taxon>
        <taxon>Magnoliopsida</taxon>
        <taxon>Liliopsida</taxon>
        <taxon>Asparagales</taxon>
        <taxon>Orchidaceae</taxon>
        <taxon>Vanilloideae</taxon>
        <taxon>Vanilleae</taxon>
        <taxon>Vanilla</taxon>
    </lineage>
</organism>
<dbReference type="AlphaFoldDB" id="A0A835QMS4"/>
<dbReference type="InterPro" id="IPR016140">
    <property type="entry name" value="Bifunc_inhib/LTP/seed_store"/>
</dbReference>
<comment type="similarity">
    <text evidence="1">Belongs to the plant LTP family.</text>
</comment>
<dbReference type="PANTHER" id="PTHR33044">
    <property type="entry name" value="BIFUNCTIONAL INHIBITOR/LIPID-TRANSFER PROTEIN/SEED STORAGE 2S ALBUMIN SUPERFAMILY PROTEIN-RELATED"/>
    <property type="match status" value="1"/>
</dbReference>
<evidence type="ECO:0000256" key="4">
    <source>
        <dbReference type="ARBA" id="ARBA00023180"/>
    </source>
</evidence>
<reference evidence="8 9" key="1">
    <citation type="journal article" date="2020" name="Nat. Food">
        <title>A phased Vanilla planifolia genome enables genetic improvement of flavour and production.</title>
        <authorList>
            <person name="Hasing T."/>
            <person name="Tang H."/>
            <person name="Brym M."/>
            <person name="Khazi F."/>
            <person name="Huang T."/>
            <person name="Chambers A.H."/>
        </authorList>
    </citation>
    <scope>NUCLEOTIDE SEQUENCE [LARGE SCALE GENOMIC DNA]</scope>
    <source>
        <tissue evidence="8">Leaf</tissue>
    </source>
</reference>
<name>A0A835QMS4_VANPL</name>
<dbReference type="OrthoDB" id="911994at2759"/>
<proteinExistence type="inferred from homology"/>
<evidence type="ECO:0000313" key="9">
    <source>
        <dbReference type="Proteomes" id="UP000639772"/>
    </source>
</evidence>
<comment type="caution">
    <text evidence="8">The sequence shown here is derived from an EMBL/GenBank/DDBJ whole genome shotgun (WGS) entry which is preliminary data.</text>
</comment>
<gene>
    <name evidence="8" type="ORF">HPP92_015130</name>
</gene>
<feature type="transmembrane region" description="Helical" evidence="6">
    <location>
        <begin position="46"/>
        <end position="66"/>
    </location>
</feature>
<evidence type="ECO:0000256" key="1">
    <source>
        <dbReference type="ARBA" id="ARBA00009748"/>
    </source>
</evidence>
<keyword evidence="2" id="KW-0732">Signal</keyword>
<evidence type="ECO:0000313" key="8">
    <source>
        <dbReference type="EMBL" id="KAG0475444.1"/>
    </source>
</evidence>
<protein>
    <recommendedName>
        <fullName evidence="7">Bifunctional inhibitor/plant lipid transfer protein/seed storage helical domain-containing protein</fullName>
    </recommendedName>
</protein>
<dbReference type="SMART" id="SM00499">
    <property type="entry name" value="AAI"/>
    <property type="match status" value="1"/>
</dbReference>
<feature type="compositionally biased region" description="Low complexity" evidence="5">
    <location>
        <begin position="166"/>
        <end position="194"/>
    </location>
</feature>
<dbReference type="EMBL" id="JADCNM010000007">
    <property type="protein sequence ID" value="KAG0475444.1"/>
    <property type="molecule type" value="Genomic_DNA"/>
</dbReference>
<feature type="transmembrane region" description="Helical" evidence="6">
    <location>
        <begin position="228"/>
        <end position="247"/>
    </location>
</feature>
<feature type="compositionally biased region" description="Low complexity" evidence="5">
    <location>
        <begin position="201"/>
        <end position="211"/>
    </location>
</feature>
<keyword evidence="6" id="KW-0812">Transmembrane</keyword>
<dbReference type="SUPFAM" id="SSF47699">
    <property type="entry name" value="Bifunctional inhibitor/lipid-transfer protein/seed storage 2S albumin"/>
    <property type="match status" value="1"/>
</dbReference>
<feature type="domain" description="Bifunctional inhibitor/plant lipid transfer protein/seed storage helical" evidence="7">
    <location>
        <begin position="76"/>
        <end position="156"/>
    </location>
</feature>
<evidence type="ECO:0000256" key="5">
    <source>
        <dbReference type="SAM" id="MobiDB-lite"/>
    </source>
</evidence>
<dbReference type="CDD" id="cd00010">
    <property type="entry name" value="AAI_LTSS"/>
    <property type="match status" value="1"/>
</dbReference>
<evidence type="ECO:0000256" key="6">
    <source>
        <dbReference type="SAM" id="Phobius"/>
    </source>
</evidence>
<keyword evidence="3" id="KW-1015">Disulfide bond</keyword>
<keyword evidence="4" id="KW-0325">Glycoprotein</keyword>
<evidence type="ECO:0000256" key="3">
    <source>
        <dbReference type="ARBA" id="ARBA00023157"/>
    </source>
</evidence>
<sequence>MELMPSSICLPLTSNQTTFINAEQLTPFPQQHNDHHLSFAASSTQAMAWAAVKAFVVAMAVVAASLSIQAAAQAGCTTALISLAPCLSYISGNSSTPSSSCCSQLASVVQSQPQCLCSVLNGGASSFGITINQTQALALPVLLLYSCVSDWSRVTFIVAGEATEKAPSTPATPTSTPATPTGSPATPTTPATPNDAPPTPSTGTPGSANGSKSSNSEPSDGSSIESRISVVLSSAMFAYFVSSLIGFF</sequence>